<reference evidence="1" key="1">
    <citation type="submission" date="2020-01" db="EMBL/GenBank/DDBJ databases">
        <authorList>
            <person name="Meier V. D."/>
            <person name="Meier V D."/>
        </authorList>
    </citation>
    <scope>NUCLEOTIDE SEQUENCE</scope>
    <source>
        <strain evidence="1">HLG_WM_MAG_07</strain>
    </source>
</reference>
<proteinExistence type="predicted"/>
<organism evidence="1">
    <name type="scientific">uncultured Thiotrichaceae bacterium</name>
    <dbReference type="NCBI Taxonomy" id="298394"/>
    <lineage>
        <taxon>Bacteria</taxon>
        <taxon>Pseudomonadati</taxon>
        <taxon>Pseudomonadota</taxon>
        <taxon>Gammaproteobacteria</taxon>
        <taxon>Thiotrichales</taxon>
        <taxon>Thiotrichaceae</taxon>
        <taxon>environmental samples</taxon>
    </lineage>
</organism>
<gene>
    <name evidence="1" type="ORF">HELGO_WM8450</name>
</gene>
<accession>A0A6S6UBE4</accession>
<name>A0A6S6UBE4_9GAMM</name>
<dbReference type="AlphaFoldDB" id="A0A6S6UBE4"/>
<evidence type="ECO:0000313" key="1">
    <source>
        <dbReference type="EMBL" id="CAA6827651.1"/>
    </source>
</evidence>
<sequence length="81" mass="9469">MPEKVFWSQAYLHGLFDTPDVLREMFKWAGLSTSVSVDINKQREQQLERLANMLEEYLAVDKLIEMTHSFNEIPKAQAHNC</sequence>
<protein>
    <submittedName>
        <fullName evidence="1">Uncharacterized protein</fullName>
    </submittedName>
</protein>
<dbReference type="EMBL" id="CACVAY010000141">
    <property type="protein sequence ID" value="CAA6827651.1"/>
    <property type="molecule type" value="Genomic_DNA"/>
</dbReference>